<reference evidence="2 3" key="1">
    <citation type="submission" date="2020-08" db="EMBL/GenBank/DDBJ databases">
        <title>Sphingomonas sp. sand1-3 16S ribosomal RNA gene Genome sequencing and assembly.</title>
        <authorList>
            <person name="Kang M."/>
        </authorList>
    </citation>
    <scope>NUCLEOTIDE SEQUENCE [LARGE SCALE GENOMIC DNA]</scope>
    <source>
        <strain evidence="3">sand1-3</strain>
    </source>
</reference>
<organism evidence="2 3">
    <name type="scientific">Sphingomonas sabuli</name>
    <dbReference type="NCBI Taxonomy" id="2764186"/>
    <lineage>
        <taxon>Bacteria</taxon>
        <taxon>Pseudomonadati</taxon>
        <taxon>Pseudomonadota</taxon>
        <taxon>Alphaproteobacteria</taxon>
        <taxon>Sphingomonadales</taxon>
        <taxon>Sphingomonadaceae</taxon>
        <taxon>Sphingomonas</taxon>
    </lineage>
</organism>
<accession>A0A7G9L1V8</accession>
<dbReference type="KEGG" id="ssau:H8M03_11490"/>
<dbReference type="RefSeq" id="WP_187479562.1">
    <property type="nucleotide sequence ID" value="NZ_CP060697.1"/>
</dbReference>
<proteinExistence type="predicted"/>
<sequence length="56" mass="6440">MTKRELNQPHPGDKRYQRRKDDGTFGESDDQTESLSGDVRQHARTPKPEDQGDRGD</sequence>
<feature type="compositionally biased region" description="Basic and acidic residues" evidence="1">
    <location>
        <begin position="46"/>
        <end position="56"/>
    </location>
</feature>
<gene>
    <name evidence="2" type="ORF">H8M03_11490</name>
</gene>
<evidence type="ECO:0000313" key="3">
    <source>
        <dbReference type="Proteomes" id="UP000515861"/>
    </source>
</evidence>
<name>A0A7G9L1V8_9SPHN</name>
<dbReference type="EMBL" id="CP060697">
    <property type="protein sequence ID" value="QNM82607.1"/>
    <property type="molecule type" value="Genomic_DNA"/>
</dbReference>
<keyword evidence="3" id="KW-1185">Reference proteome</keyword>
<dbReference type="AlphaFoldDB" id="A0A7G9L1V8"/>
<evidence type="ECO:0000256" key="1">
    <source>
        <dbReference type="SAM" id="MobiDB-lite"/>
    </source>
</evidence>
<dbReference type="Proteomes" id="UP000515861">
    <property type="component" value="Chromosome"/>
</dbReference>
<feature type="compositionally biased region" description="Basic and acidic residues" evidence="1">
    <location>
        <begin position="1"/>
        <end position="23"/>
    </location>
</feature>
<protein>
    <submittedName>
        <fullName evidence="2">Uncharacterized protein</fullName>
    </submittedName>
</protein>
<evidence type="ECO:0000313" key="2">
    <source>
        <dbReference type="EMBL" id="QNM82607.1"/>
    </source>
</evidence>
<feature type="region of interest" description="Disordered" evidence="1">
    <location>
        <begin position="1"/>
        <end position="56"/>
    </location>
</feature>